<feature type="region of interest" description="Disordered" evidence="1">
    <location>
        <begin position="269"/>
        <end position="319"/>
    </location>
</feature>
<feature type="region of interest" description="Disordered" evidence="1">
    <location>
        <begin position="525"/>
        <end position="551"/>
    </location>
</feature>
<dbReference type="InterPro" id="IPR005162">
    <property type="entry name" value="Retrotrans_gag_dom"/>
</dbReference>
<dbReference type="InterPro" id="IPR021109">
    <property type="entry name" value="Peptidase_aspartic_dom_sf"/>
</dbReference>
<dbReference type="InterPro" id="IPR043502">
    <property type="entry name" value="DNA/RNA_pol_sf"/>
</dbReference>
<dbReference type="PROSITE" id="PS00141">
    <property type="entry name" value="ASP_PROTEASE"/>
    <property type="match status" value="1"/>
</dbReference>
<proteinExistence type="predicted"/>
<evidence type="ECO:0000259" key="3">
    <source>
        <dbReference type="Pfam" id="PF03732"/>
    </source>
</evidence>
<accession>A0A6D2KLM4</accession>
<gene>
    <name evidence="4" type="ORF">MERR_LOCUS40045</name>
</gene>
<feature type="compositionally biased region" description="Basic and acidic residues" evidence="1">
    <location>
        <begin position="301"/>
        <end position="312"/>
    </location>
</feature>
<comment type="caution">
    <text evidence="4">The sequence shown here is derived from an EMBL/GenBank/DDBJ whole genome shotgun (WGS) entry which is preliminary data.</text>
</comment>
<dbReference type="InterPro" id="IPR043128">
    <property type="entry name" value="Rev_trsase/Diguanyl_cyclase"/>
</dbReference>
<dbReference type="EMBL" id="CACVBM020001507">
    <property type="protein sequence ID" value="CAA7052810.1"/>
    <property type="molecule type" value="Genomic_DNA"/>
</dbReference>
<dbReference type="Pfam" id="PF03732">
    <property type="entry name" value="Retrotrans_gag"/>
    <property type="match status" value="1"/>
</dbReference>
<dbReference type="InterPro" id="IPR000477">
    <property type="entry name" value="RT_dom"/>
</dbReference>
<feature type="domain" description="Retrotransposon gag" evidence="3">
    <location>
        <begin position="132"/>
        <end position="230"/>
    </location>
</feature>
<dbReference type="GO" id="GO:0006508">
    <property type="term" value="P:proteolysis"/>
    <property type="evidence" value="ECO:0007669"/>
    <property type="project" value="InterPro"/>
</dbReference>
<dbReference type="AlphaFoldDB" id="A0A6D2KLM4"/>
<evidence type="ECO:0000256" key="1">
    <source>
        <dbReference type="SAM" id="MobiDB-lite"/>
    </source>
</evidence>
<dbReference type="Gene3D" id="3.30.70.270">
    <property type="match status" value="1"/>
</dbReference>
<protein>
    <recommendedName>
        <fullName evidence="6">Retrotransposon gag domain-containing protein</fullName>
    </recommendedName>
</protein>
<dbReference type="CDD" id="cd00303">
    <property type="entry name" value="retropepsin_like"/>
    <property type="match status" value="1"/>
</dbReference>
<name>A0A6D2KLM4_9BRAS</name>
<dbReference type="SUPFAM" id="SSF50630">
    <property type="entry name" value="Acid proteases"/>
    <property type="match status" value="1"/>
</dbReference>
<sequence>MPPRSKTGGNGCDDWTELRSALLAMQENIQITISNSIQELTEAIVNRRDHHGRESDEEEEEEVEHNPFARRVRDDISDRAQERVDRRWESGFKLDLPEYHGSLKGEELLDWIVALNEVLEFKEVPEDRRVSLVATKFRGKAAAWWIQLKTSRIRNGKDKIKTWEKLQKHLRQTFLPFNYDRTMYTRLQNLRQGSRLVEEYAEEFTLLLTHNENNDSEVQLVSRFIGGLRPQLQTALSQFDPLTVAEAHRRATAFESQFRSSASWGGASLRSRNMAQGSVESSSAATKESVEPHTTRSPTQMRDERQPEEQGLRRSTRPNTLRYFSYGEAGHIQTSCPNKTLRGLLADKNHWESNALFDDDELEEEDELQVDHLEGDKGKLLVARRVCLAPTKTEEPWLRSNLFQSTCTINGKVCRFVIDSGSSNNVISEEALRKLGLKREDHPTPYNLQWINKEIDIRIKHRAMVTFSIGKHYKDRVYCDVAPMDVGHLILGRPWQYDRETVHDGRKNTYTFLFDNMQIVLLPSPPETTTKMLPTRDKLTSPTTSVTTEPPPRLTKLLEEFDDVSPAELPQGLPPLRDIQHQIDLVPGASLLNRPHYRMSPKEHEELRRQVEELVSKGHIRESLSSCAVPALLIPKKDGSWRMCVDSRSINKITVRYRFPIPRLDEILDQIGTATVFSKLDLKSGYHQIRIRPGDEWKTAFKTREGLFEWMVMPFGLSNAPTPTRKNILTSLGGTEPPKEVHVRIEPGTQEEVEKPPEEPRVYEPKIPYRNVLSQPKKEKEQAKLKDLVSQLSVRLPFIDACQIIPSLRKVYEGHTHKQCES</sequence>
<feature type="compositionally biased region" description="Polar residues" evidence="1">
    <location>
        <begin position="270"/>
        <end position="286"/>
    </location>
</feature>
<dbReference type="Gene3D" id="3.10.10.10">
    <property type="entry name" value="HIV Type 1 Reverse Transcriptase, subunit A, domain 1"/>
    <property type="match status" value="1"/>
</dbReference>
<dbReference type="Pfam" id="PF00078">
    <property type="entry name" value="RVT_1"/>
    <property type="match status" value="1"/>
</dbReference>
<evidence type="ECO:0000259" key="2">
    <source>
        <dbReference type="Pfam" id="PF00078"/>
    </source>
</evidence>
<dbReference type="SUPFAM" id="SSF56672">
    <property type="entry name" value="DNA/RNA polymerases"/>
    <property type="match status" value="1"/>
</dbReference>
<keyword evidence="5" id="KW-1185">Reference proteome</keyword>
<dbReference type="Gene3D" id="2.40.70.10">
    <property type="entry name" value="Acid Proteases"/>
    <property type="match status" value="1"/>
</dbReference>
<dbReference type="Pfam" id="PF13650">
    <property type="entry name" value="Asp_protease_2"/>
    <property type="match status" value="1"/>
</dbReference>
<dbReference type="PANTHER" id="PTHR35046">
    <property type="entry name" value="ZINC KNUCKLE (CCHC-TYPE) FAMILY PROTEIN"/>
    <property type="match status" value="1"/>
</dbReference>
<dbReference type="Proteomes" id="UP000467841">
    <property type="component" value="Unassembled WGS sequence"/>
</dbReference>
<feature type="region of interest" description="Disordered" evidence="1">
    <location>
        <begin position="48"/>
        <end position="68"/>
    </location>
</feature>
<dbReference type="GO" id="GO:0004190">
    <property type="term" value="F:aspartic-type endopeptidase activity"/>
    <property type="evidence" value="ECO:0007669"/>
    <property type="project" value="InterPro"/>
</dbReference>
<evidence type="ECO:0000313" key="5">
    <source>
        <dbReference type="Proteomes" id="UP000467841"/>
    </source>
</evidence>
<dbReference type="CDD" id="cd01647">
    <property type="entry name" value="RT_LTR"/>
    <property type="match status" value="1"/>
</dbReference>
<dbReference type="InterPro" id="IPR001969">
    <property type="entry name" value="Aspartic_peptidase_AS"/>
</dbReference>
<dbReference type="PANTHER" id="PTHR35046:SF18">
    <property type="entry name" value="RNA-DIRECTED DNA POLYMERASE"/>
    <property type="match status" value="1"/>
</dbReference>
<evidence type="ECO:0000313" key="4">
    <source>
        <dbReference type="EMBL" id="CAA7052810.1"/>
    </source>
</evidence>
<dbReference type="OrthoDB" id="407598at2759"/>
<organism evidence="4 5">
    <name type="scientific">Microthlaspi erraticum</name>
    <dbReference type="NCBI Taxonomy" id="1685480"/>
    <lineage>
        <taxon>Eukaryota</taxon>
        <taxon>Viridiplantae</taxon>
        <taxon>Streptophyta</taxon>
        <taxon>Embryophyta</taxon>
        <taxon>Tracheophyta</taxon>
        <taxon>Spermatophyta</taxon>
        <taxon>Magnoliopsida</taxon>
        <taxon>eudicotyledons</taxon>
        <taxon>Gunneridae</taxon>
        <taxon>Pentapetalae</taxon>
        <taxon>rosids</taxon>
        <taxon>malvids</taxon>
        <taxon>Brassicales</taxon>
        <taxon>Brassicaceae</taxon>
        <taxon>Coluteocarpeae</taxon>
        <taxon>Microthlaspi</taxon>
    </lineage>
</organism>
<evidence type="ECO:0008006" key="6">
    <source>
        <dbReference type="Google" id="ProtNLM"/>
    </source>
</evidence>
<reference evidence="4" key="1">
    <citation type="submission" date="2020-01" db="EMBL/GenBank/DDBJ databases">
        <authorList>
            <person name="Mishra B."/>
        </authorList>
    </citation>
    <scope>NUCLEOTIDE SEQUENCE [LARGE SCALE GENOMIC DNA]</scope>
</reference>
<feature type="domain" description="Reverse transcriptase" evidence="2">
    <location>
        <begin position="634"/>
        <end position="722"/>
    </location>
</feature>